<dbReference type="InterPro" id="IPR017438">
    <property type="entry name" value="ATP-NAD_kinase_N"/>
</dbReference>
<dbReference type="SUPFAM" id="SSF111331">
    <property type="entry name" value="NAD kinase/diacylglycerol kinase-like"/>
    <property type="match status" value="1"/>
</dbReference>
<feature type="domain" description="DAGKc" evidence="1">
    <location>
        <begin position="109"/>
        <end position="273"/>
    </location>
</feature>
<evidence type="ECO:0000259" key="1">
    <source>
        <dbReference type="PROSITE" id="PS50146"/>
    </source>
</evidence>
<dbReference type="EMBL" id="JAPEUR010000168">
    <property type="protein sequence ID" value="KAJ4317044.1"/>
    <property type="molecule type" value="Genomic_DNA"/>
</dbReference>
<dbReference type="GO" id="GO:0001727">
    <property type="term" value="F:lipid kinase activity"/>
    <property type="evidence" value="ECO:0007669"/>
    <property type="project" value="TreeGrafter"/>
</dbReference>
<accession>A0A9W8W9S2</accession>
<dbReference type="AlphaFoldDB" id="A0A9W8W9S2"/>
<dbReference type="Proteomes" id="UP001140502">
    <property type="component" value="Unassembled WGS sequence"/>
</dbReference>
<dbReference type="GO" id="GO:0046512">
    <property type="term" value="P:sphingosine biosynthetic process"/>
    <property type="evidence" value="ECO:0007669"/>
    <property type="project" value="TreeGrafter"/>
</dbReference>
<gene>
    <name evidence="2" type="ORF">N0V84_007569</name>
</gene>
<organism evidence="2 3">
    <name type="scientific">Fusarium piperis</name>
    <dbReference type="NCBI Taxonomy" id="1435070"/>
    <lineage>
        <taxon>Eukaryota</taxon>
        <taxon>Fungi</taxon>
        <taxon>Dikarya</taxon>
        <taxon>Ascomycota</taxon>
        <taxon>Pezizomycotina</taxon>
        <taxon>Sordariomycetes</taxon>
        <taxon>Hypocreomycetidae</taxon>
        <taxon>Hypocreales</taxon>
        <taxon>Nectriaceae</taxon>
        <taxon>Fusarium</taxon>
        <taxon>Fusarium solani species complex</taxon>
    </lineage>
</organism>
<evidence type="ECO:0000313" key="3">
    <source>
        <dbReference type="Proteomes" id="UP001140502"/>
    </source>
</evidence>
<dbReference type="PROSITE" id="PS50146">
    <property type="entry name" value="DAGK"/>
    <property type="match status" value="1"/>
</dbReference>
<dbReference type="Pfam" id="PF00781">
    <property type="entry name" value="DAGK_cat"/>
    <property type="match status" value="1"/>
</dbReference>
<dbReference type="GO" id="GO:0016020">
    <property type="term" value="C:membrane"/>
    <property type="evidence" value="ECO:0007669"/>
    <property type="project" value="TreeGrafter"/>
</dbReference>
<dbReference type="Gene3D" id="2.60.200.40">
    <property type="match status" value="1"/>
</dbReference>
<dbReference type="InterPro" id="IPR001206">
    <property type="entry name" value="Diacylglycerol_kinase_cat_dom"/>
</dbReference>
<dbReference type="InterPro" id="IPR050187">
    <property type="entry name" value="Lipid_Phosphate_FormReg"/>
</dbReference>
<keyword evidence="3" id="KW-1185">Reference proteome</keyword>
<protein>
    <recommendedName>
        <fullName evidence="1">DAGKc domain-containing protein</fullName>
    </recommendedName>
</protein>
<sequence length="502" mass="55319">MGSKQPPIDLSSEIVIVDNVAIIGDNLTWTRAEVSEQAPRHELLFVFMAGKLGTGLDFLLCFLNQDVENKEHPFRLSVLRTTQIPSELLDLMVTGLPPHLQHGVTSKSGITNHVDIIVSTKSGTGLALTAWQDVLQPLWDLVAKHKERTEGLTVDPSKSHYRVTVTESPETVREFSRQLWVPDSGRSSGRTVVLLSGDGGVVDLLNGPDGDEPPQVPPLIALLPLGTGNALFHSTHKPLYSDPGPTPLVHGLRTLFRGVAHDLPVFRASFSPGSRIVTFADKSTKLPSTAADPAQLQKQETSVSHLQGAIVASYGFHASIVYESDTPEHRVHGDKRFGMVAQELLRESHAYAAEVSIRRRGSTAFEVIPRDRHAYVLTALVSNLERKFTISPATRPLDSRLRLVHFGPVGGERTMNVMLKAYEEGSHVGMKWDDGERVGYDEVDEVRITVLEDDERWRKVCIDGTIVEIPKGGQMSVKMLDHIIVRVLADTHLWEGQRSSGL</sequence>
<dbReference type="PANTHER" id="PTHR12358:SF108">
    <property type="entry name" value="DAGKC DOMAIN-CONTAINING PROTEIN"/>
    <property type="match status" value="1"/>
</dbReference>
<dbReference type="Gene3D" id="3.40.50.10330">
    <property type="entry name" value="Probable inorganic polyphosphate/atp-NAD kinase, domain 1"/>
    <property type="match status" value="1"/>
</dbReference>
<dbReference type="GO" id="GO:0005737">
    <property type="term" value="C:cytoplasm"/>
    <property type="evidence" value="ECO:0007669"/>
    <property type="project" value="TreeGrafter"/>
</dbReference>
<proteinExistence type="predicted"/>
<evidence type="ECO:0000313" key="2">
    <source>
        <dbReference type="EMBL" id="KAJ4317044.1"/>
    </source>
</evidence>
<dbReference type="PANTHER" id="PTHR12358">
    <property type="entry name" value="SPHINGOSINE KINASE"/>
    <property type="match status" value="1"/>
</dbReference>
<comment type="caution">
    <text evidence="2">The sequence shown here is derived from an EMBL/GenBank/DDBJ whole genome shotgun (WGS) entry which is preliminary data.</text>
</comment>
<dbReference type="OrthoDB" id="3853857at2759"/>
<name>A0A9W8W9S2_9HYPO</name>
<dbReference type="InterPro" id="IPR016064">
    <property type="entry name" value="NAD/diacylglycerol_kinase_sf"/>
</dbReference>
<reference evidence="2" key="1">
    <citation type="submission" date="2022-10" db="EMBL/GenBank/DDBJ databases">
        <title>Tapping the CABI collections for fungal endophytes: first genome assemblies for Collariella, Neodidymelliopsis, Ascochyta clinopodiicola, Didymella pomorum, Didymosphaeria variabile, Neocosmospora piperis and Neocucurbitaria cava.</title>
        <authorList>
            <person name="Hill R."/>
        </authorList>
    </citation>
    <scope>NUCLEOTIDE SEQUENCE</scope>
    <source>
        <strain evidence="2">IMI 366586</strain>
    </source>
</reference>